<dbReference type="Proteomes" id="UP000006258">
    <property type="component" value="Unassembled WGS sequence"/>
</dbReference>
<accession>D7VTD7</accession>
<dbReference type="OrthoDB" id="669645at2"/>
<name>D7VTD7_SPHSI</name>
<gene>
    <name evidence="1" type="ORF">HMPREF0766_14241</name>
</gene>
<dbReference type="InterPro" id="IPR025332">
    <property type="entry name" value="DUF4238"/>
</dbReference>
<dbReference type="RefSeq" id="WP_002996268.1">
    <property type="nucleotide sequence ID" value="NZ_GL379770.1"/>
</dbReference>
<comment type="caution">
    <text evidence="1">The sequence shown here is derived from an EMBL/GenBank/DDBJ whole genome shotgun (WGS) entry which is preliminary data.</text>
</comment>
<dbReference type="Pfam" id="PF14022">
    <property type="entry name" value="DUF4238"/>
    <property type="match status" value="1"/>
</dbReference>
<keyword evidence="2" id="KW-1185">Reference proteome</keyword>
<evidence type="ECO:0000313" key="1">
    <source>
        <dbReference type="EMBL" id="EFK57038.1"/>
    </source>
</evidence>
<dbReference type="eggNOG" id="ENOG502Z82T">
    <property type="taxonomic scope" value="Bacteria"/>
</dbReference>
<sequence length="305" mass="35971">MTEPIGQHIVPRVYLKNFSTSIKKKDYFVDVFYKKQKGINIPRVNIKNICKINEFYTFDHSPSEIDKRWLEKYYANNIESHYNSIYNLLIDEKTEEITPEIKNKILRHIISQELRTPKIAQALNSLTDRTIDYVFNSHEQLGTEKKLYTEDGKLAYDWSEKSIDEAKTKNRNENRQISNIECISRLRGLVKLKFSYHIMVVKYNSPIGLISSDRPVYTSEPLYSPSCRISLPIDKYHMINLYPFIEDTDQNIILRIEHGKVASEQAVRILNISQLERAEHFVYGEKNDILKTIQDLDFLEKKQKQ</sequence>
<evidence type="ECO:0000313" key="2">
    <source>
        <dbReference type="Proteomes" id="UP000006258"/>
    </source>
</evidence>
<dbReference type="HOGENOM" id="CLU_911858_0_0_10"/>
<organism evidence="1 2">
    <name type="scientific">Sphingobacterium spiritivorum ATCC 33861</name>
    <dbReference type="NCBI Taxonomy" id="525373"/>
    <lineage>
        <taxon>Bacteria</taxon>
        <taxon>Pseudomonadati</taxon>
        <taxon>Bacteroidota</taxon>
        <taxon>Sphingobacteriia</taxon>
        <taxon>Sphingobacteriales</taxon>
        <taxon>Sphingobacteriaceae</taxon>
        <taxon>Sphingobacterium</taxon>
    </lineage>
</organism>
<dbReference type="EMBL" id="ACHA02000012">
    <property type="protein sequence ID" value="EFK57038.1"/>
    <property type="molecule type" value="Genomic_DNA"/>
</dbReference>
<dbReference type="AlphaFoldDB" id="D7VTD7"/>
<evidence type="ECO:0008006" key="3">
    <source>
        <dbReference type="Google" id="ProtNLM"/>
    </source>
</evidence>
<reference evidence="1" key="1">
    <citation type="submission" date="2010-07" db="EMBL/GenBank/DDBJ databases">
        <authorList>
            <person name="Muzny D."/>
            <person name="Qin X."/>
            <person name="Buhay C."/>
            <person name="Dugan-Rocha S."/>
            <person name="Ding Y."/>
            <person name="Chen G."/>
            <person name="Hawes A."/>
            <person name="Holder M."/>
            <person name="Jhangiani S."/>
            <person name="Johnson A."/>
            <person name="Khan Z."/>
            <person name="Li Z."/>
            <person name="Liu W."/>
            <person name="Liu X."/>
            <person name="Perez L."/>
            <person name="Shen H."/>
            <person name="Wang Q."/>
            <person name="Watt J."/>
            <person name="Xi L."/>
            <person name="Xin Y."/>
            <person name="Zhou J."/>
            <person name="Deng J."/>
            <person name="Jiang H."/>
            <person name="Liu Y."/>
            <person name="Qu J."/>
            <person name="Song X.-Z."/>
            <person name="Zhang L."/>
            <person name="Villasana D."/>
            <person name="Johnson A."/>
            <person name="Liu J."/>
            <person name="Liyanage D."/>
            <person name="Lorensuhewa L."/>
            <person name="Robinson T."/>
            <person name="Song A."/>
            <person name="Song B.-B."/>
            <person name="Dinh H."/>
            <person name="Thornton R."/>
            <person name="Coyle M."/>
            <person name="Francisco L."/>
            <person name="Jackson L."/>
            <person name="Javaid M."/>
            <person name="Korchina V."/>
            <person name="Kovar C."/>
            <person name="Mata R."/>
            <person name="Mathew T."/>
            <person name="Ngo R."/>
            <person name="Nguyen L."/>
            <person name="Nguyen N."/>
            <person name="Okwuonu G."/>
            <person name="Ongeri F."/>
            <person name="Pham C."/>
            <person name="Simmons D."/>
            <person name="Wilczek-Boney K."/>
            <person name="Hale W."/>
            <person name="Jakkamsetti A."/>
            <person name="Pham P."/>
            <person name="Ruth R."/>
            <person name="San Lucas F."/>
            <person name="Warren J."/>
            <person name="Zhang J."/>
            <person name="Zhao Z."/>
            <person name="Zhou C."/>
            <person name="Zhu D."/>
            <person name="Lee S."/>
            <person name="Bess C."/>
            <person name="Blankenburg K."/>
            <person name="Forbes L."/>
            <person name="Fu Q."/>
            <person name="Gubbala S."/>
            <person name="Hirani K."/>
            <person name="Jayaseelan J.C."/>
            <person name="Lara F."/>
            <person name="Munidasa M."/>
            <person name="Palculict T."/>
            <person name="Patil S."/>
            <person name="Pu L.-L."/>
            <person name="Saada N."/>
            <person name="Tang L."/>
            <person name="Weissenberger G."/>
            <person name="Zhu Y."/>
            <person name="Hemphill L."/>
            <person name="Shang Y."/>
            <person name="Youmans B."/>
            <person name="Ayvaz T."/>
            <person name="Ross M."/>
            <person name="Santibanez J."/>
            <person name="Aqrawi P."/>
            <person name="Gross S."/>
            <person name="Joshi V."/>
            <person name="Fowler G."/>
            <person name="Nazareth L."/>
            <person name="Reid J."/>
            <person name="Worley K."/>
            <person name="Petrosino J."/>
            <person name="Highlander S."/>
            <person name="Gibbs R."/>
        </authorList>
    </citation>
    <scope>NUCLEOTIDE SEQUENCE [LARGE SCALE GENOMIC DNA]</scope>
    <source>
        <strain evidence="1">ATCC 33861</strain>
    </source>
</reference>
<proteinExistence type="predicted"/>
<dbReference type="GeneID" id="95430569"/>
<protein>
    <recommendedName>
        <fullName evidence="3">DUF4238 domain-containing protein</fullName>
    </recommendedName>
</protein>